<evidence type="ECO:0000256" key="3">
    <source>
        <dbReference type="ARBA" id="ARBA00022692"/>
    </source>
</evidence>
<proteinExistence type="predicted"/>
<feature type="transmembrane region" description="Helical" evidence="6">
    <location>
        <begin position="310"/>
        <end position="330"/>
    </location>
</feature>
<dbReference type="InterPro" id="IPR018461">
    <property type="entry name" value="Na/H_Antiport_NhaC-like_C"/>
</dbReference>
<accession>A0ABS3GHZ5</accession>
<keyword evidence="5 6" id="KW-0472">Membrane</keyword>
<feature type="domain" description="Na+/H+ antiporter NhaC-like C-terminal" evidence="7">
    <location>
        <begin position="165"/>
        <end position="452"/>
    </location>
</feature>
<dbReference type="Proteomes" id="UP000664349">
    <property type="component" value="Unassembled WGS sequence"/>
</dbReference>
<evidence type="ECO:0000313" key="10">
    <source>
        <dbReference type="Proteomes" id="UP000664349"/>
    </source>
</evidence>
<reference evidence="9 10" key="1">
    <citation type="submission" date="2021-03" db="EMBL/GenBank/DDBJ databases">
        <title>First Case of infection caused by Chromobacterium haemolyticum derived from water in China.</title>
        <authorList>
            <person name="Chen J."/>
            <person name="Liu C."/>
        </authorList>
    </citation>
    <scope>NUCLEOTIDE SEQUENCE [LARGE SCALE GENOMIC DNA]</scope>
    <source>
        <strain evidence="9 10">WJ-5</strain>
    </source>
</reference>
<feature type="transmembrane region" description="Helical" evidence="6">
    <location>
        <begin position="133"/>
        <end position="150"/>
    </location>
</feature>
<gene>
    <name evidence="9" type="ORF">J1C50_01945</name>
</gene>
<dbReference type="Pfam" id="PF03553">
    <property type="entry name" value="Na_H_antiporter"/>
    <property type="match status" value="1"/>
</dbReference>
<feature type="transmembrane region" description="Helical" evidence="6">
    <location>
        <begin position="12"/>
        <end position="29"/>
    </location>
</feature>
<evidence type="ECO:0000256" key="6">
    <source>
        <dbReference type="SAM" id="Phobius"/>
    </source>
</evidence>
<feature type="transmembrane region" description="Helical" evidence="6">
    <location>
        <begin position="212"/>
        <end position="232"/>
    </location>
</feature>
<keyword evidence="2" id="KW-1003">Cell membrane</keyword>
<feature type="domain" description="Putative Na+/H+ antiporter N-terminal" evidence="8">
    <location>
        <begin position="15"/>
        <end position="98"/>
    </location>
</feature>
<evidence type="ECO:0000256" key="4">
    <source>
        <dbReference type="ARBA" id="ARBA00022989"/>
    </source>
</evidence>
<dbReference type="Pfam" id="PF13726">
    <property type="entry name" value="Na_H_antiport_2"/>
    <property type="match status" value="1"/>
</dbReference>
<dbReference type="PANTHER" id="PTHR37821:SF1">
    <property type="entry name" value="AMINO ACID TRANSPORTER YUIF-RELATED"/>
    <property type="match status" value="1"/>
</dbReference>
<evidence type="ECO:0000259" key="8">
    <source>
        <dbReference type="Pfam" id="PF13726"/>
    </source>
</evidence>
<feature type="transmembrane region" description="Helical" evidence="6">
    <location>
        <begin position="162"/>
        <end position="185"/>
    </location>
</feature>
<keyword evidence="4 6" id="KW-1133">Transmembrane helix</keyword>
<evidence type="ECO:0000256" key="2">
    <source>
        <dbReference type="ARBA" id="ARBA00022475"/>
    </source>
</evidence>
<protein>
    <submittedName>
        <fullName evidence="9">Sodium:proton antiporter</fullName>
    </submittedName>
</protein>
<name>A0ABS3GHZ5_9NEIS</name>
<evidence type="ECO:0000256" key="5">
    <source>
        <dbReference type="ARBA" id="ARBA00023136"/>
    </source>
</evidence>
<organism evidence="9 10">
    <name type="scientific">Chromobacterium haemolyticum</name>
    <dbReference type="NCBI Taxonomy" id="394935"/>
    <lineage>
        <taxon>Bacteria</taxon>
        <taxon>Pseudomonadati</taxon>
        <taxon>Pseudomonadota</taxon>
        <taxon>Betaproteobacteria</taxon>
        <taxon>Neisseriales</taxon>
        <taxon>Chromobacteriaceae</taxon>
        <taxon>Chromobacterium</taxon>
    </lineage>
</organism>
<keyword evidence="3 6" id="KW-0812">Transmembrane</keyword>
<feature type="transmembrane region" description="Helical" evidence="6">
    <location>
        <begin position="380"/>
        <end position="405"/>
    </location>
</feature>
<feature type="transmembrane region" description="Helical" evidence="6">
    <location>
        <begin position="253"/>
        <end position="274"/>
    </location>
</feature>
<sequence length="458" mass="47452">MRSPLTSADEEIPMNAVVLAVLVMMALSLSRVPVVLALILSAAIGGIYAGMSPEAVVQAFNGGLGAGAPVALAYATLGAFAIALSRTGIVQGLSGRIVGYIQYGGHSERMLLVVKWSLLVCLVLAGFASGTVIPVHIAFIPILVPPLLLVMNRLQLDRRAVACAITFSITVMYMTMPIGFGAIFLNDILVGNINKAGAASGFQVALSAAPQAMLIPAAGMVFGLALALLFSYRRRRSYQEVAVAGGERVSVKLGLWQRVSIGAALLLSLLPQLWTGSMVFGGLVGFALISGSGVMRWTELDSHFTQGMRLMAQVGFIMIAAAGFASVMNASGDVQSLVRSSVALIGDNRGLAAFMMLLVGLLITMGIGSSFSTVPIIASIYVPLALGFGFSELAIVSLVGTAAALGDAGSPASDSTLGPTAGLNADGQHDHMWGTVVPTFLHFNLPLLGFGWIAAMLL</sequence>
<feature type="transmembrane region" description="Helical" evidence="6">
    <location>
        <begin position="110"/>
        <end position="127"/>
    </location>
</feature>
<comment type="subcellular location">
    <subcellularLocation>
        <location evidence="1">Cell membrane</location>
        <topology evidence="1">Multi-pass membrane protein</topology>
    </subcellularLocation>
</comment>
<dbReference type="EMBL" id="JAFLRD010000001">
    <property type="protein sequence ID" value="MBO0414260.1"/>
    <property type="molecule type" value="Genomic_DNA"/>
</dbReference>
<feature type="transmembrane region" description="Helical" evidence="6">
    <location>
        <begin position="440"/>
        <end position="457"/>
    </location>
</feature>
<feature type="transmembrane region" description="Helical" evidence="6">
    <location>
        <begin position="34"/>
        <end position="51"/>
    </location>
</feature>
<feature type="transmembrane region" description="Helical" evidence="6">
    <location>
        <begin position="71"/>
        <end position="89"/>
    </location>
</feature>
<feature type="transmembrane region" description="Helical" evidence="6">
    <location>
        <begin position="350"/>
        <end position="368"/>
    </location>
</feature>
<evidence type="ECO:0000259" key="7">
    <source>
        <dbReference type="Pfam" id="PF03553"/>
    </source>
</evidence>
<evidence type="ECO:0000313" key="9">
    <source>
        <dbReference type="EMBL" id="MBO0414260.1"/>
    </source>
</evidence>
<comment type="caution">
    <text evidence="9">The sequence shown here is derived from an EMBL/GenBank/DDBJ whole genome shotgun (WGS) entry which is preliminary data.</text>
</comment>
<evidence type="ECO:0000256" key="1">
    <source>
        <dbReference type="ARBA" id="ARBA00004651"/>
    </source>
</evidence>
<dbReference type="InterPro" id="IPR052576">
    <property type="entry name" value="AA_Transporter-Related"/>
</dbReference>
<dbReference type="PANTHER" id="PTHR37821">
    <property type="entry name" value="AMINO ACID TRANSPORTER YUIF-RELATED"/>
    <property type="match status" value="1"/>
</dbReference>
<keyword evidence="10" id="KW-1185">Reference proteome</keyword>
<feature type="transmembrane region" description="Helical" evidence="6">
    <location>
        <begin position="280"/>
        <end position="298"/>
    </location>
</feature>
<dbReference type="InterPro" id="IPR032813">
    <property type="entry name" value="Na_H_antiport_N"/>
</dbReference>